<dbReference type="Proteomes" id="UP000594195">
    <property type="component" value="Chromosome"/>
</dbReference>
<dbReference type="KEGG" id="kfa:Q73A0000_04785"/>
<reference evidence="1 2" key="1">
    <citation type="submission" date="2019-05" db="EMBL/GenBank/DDBJ databases">
        <title>Chryseobacterium sp. isolated from King George Island, maritime Antarctica.</title>
        <authorList>
            <person name="Peng X."/>
        </authorList>
    </citation>
    <scope>NUCLEOTIDE SEQUENCE [LARGE SCALE GENOMIC DNA]</scope>
    <source>
        <strain evidence="1 2">7-3A</strain>
    </source>
</reference>
<name>A0A7M2Y7E0_9FLAO</name>
<dbReference type="AlphaFoldDB" id="A0A7M2Y7E0"/>
<organism evidence="1 2">
    <name type="scientific">Kaistella flava</name>
    <name type="common">ex Peng et al. 2021</name>
    <dbReference type="NCBI Taxonomy" id="2038776"/>
    <lineage>
        <taxon>Bacteria</taxon>
        <taxon>Pseudomonadati</taxon>
        <taxon>Bacteroidota</taxon>
        <taxon>Flavobacteriia</taxon>
        <taxon>Flavobacteriales</taxon>
        <taxon>Weeksellaceae</taxon>
        <taxon>Chryseobacterium group</taxon>
        <taxon>Kaistella</taxon>
    </lineage>
</organism>
<dbReference type="RefSeq" id="WP_193812944.1">
    <property type="nucleotide sequence ID" value="NZ_CP040442.1"/>
</dbReference>
<proteinExistence type="predicted"/>
<dbReference type="Pfam" id="PF09674">
    <property type="entry name" value="DUF2400"/>
    <property type="match status" value="1"/>
</dbReference>
<sequence>MNNSTVYPDPKFLKDFLNEKADLYNHIDFIENDPIQIPHRFSLKQDIEIAGFLTATISWGIRKSIINDAEKILSWMGNSPYDFVLNFKETDMDFFNHNSVHRTFNKEDLNYFIRNLSRLYKENDSLENLFLVKEDEINFYHSLDRFRTEFFKENQIHRSTKHVSSTYKNSSAKRLIMFLRWMVRQDRKGVDFGIWKNIDQKNLSVPLDVHTGNISRKLNLIQRKQNDWKTVEEMDLILRKFDDKDPAKYDFALFGLGIAKEI</sequence>
<accession>A0A7M2Y7E0</accession>
<evidence type="ECO:0000313" key="2">
    <source>
        <dbReference type="Proteomes" id="UP000594195"/>
    </source>
</evidence>
<keyword evidence="2" id="KW-1185">Reference proteome</keyword>
<dbReference type="EMBL" id="CP040442">
    <property type="protein sequence ID" value="QOW09729.1"/>
    <property type="molecule type" value="Genomic_DNA"/>
</dbReference>
<protein>
    <submittedName>
        <fullName evidence="1">TIGR02757 family protein</fullName>
    </submittedName>
</protein>
<dbReference type="NCBIfam" id="TIGR02757">
    <property type="entry name" value="TIGR02757 family protein"/>
    <property type="match status" value="1"/>
</dbReference>
<dbReference type="InterPro" id="IPR014127">
    <property type="entry name" value="CHP02757"/>
</dbReference>
<gene>
    <name evidence="1" type="ORF">Q73A0000_04785</name>
</gene>
<evidence type="ECO:0000313" key="1">
    <source>
        <dbReference type="EMBL" id="QOW09729.1"/>
    </source>
</evidence>